<feature type="domain" description="Glycosyltransferase 2-like" evidence="3">
    <location>
        <begin position="7"/>
        <end position="132"/>
    </location>
</feature>
<accession>A0A9D1WT94</accession>
<keyword evidence="1 4" id="KW-0328">Glycosyltransferase</keyword>
<evidence type="ECO:0000259" key="3">
    <source>
        <dbReference type="Pfam" id="PF00535"/>
    </source>
</evidence>
<proteinExistence type="predicted"/>
<gene>
    <name evidence="4" type="ORF">H9736_05130</name>
</gene>
<organism evidence="4 5">
    <name type="scientific">Candidatus Anaerotruncus excrementipullorum</name>
    <dbReference type="NCBI Taxonomy" id="2838465"/>
    <lineage>
        <taxon>Bacteria</taxon>
        <taxon>Bacillati</taxon>
        <taxon>Bacillota</taxon>
        <taxon>Clostridia</taxon>
        <taxon>Eubacteriales</taxon>
        <taxon>Oscillospiraceae</taxon>
        <taxon>Anaerotruncus</taxon>
    </lineage>
</organism>
<dbReference type="CDD" id="cd00761">
    <property type="entry name" value="Glyco_tranf_GTA_type"/>
    <property type="match status" value="1"/>
</dbReference>
<reference evidence="4" key="2">
    <citation type="submission" date="2021-04" db="EMBL/GenBank/DDBJ databases">
        <authorList>
            <person name="Gilroy R."/>
        </authorList>
    </citation>
    <scope>NUCLEOTIDE SEQUENCE</scope>
    <source>
        <strain evidence="4">CHK188-5543</strain>
    </source>
</reference>
<evidence type="ECO:0000313" key="4">
    <source>
        <dbReference type="EMBL" id="HIX65615.1"/>
    </source>
</evidence>
<evidence type="ECO:0000256" key="2">
    <source>
        <dbReference type="ARBA" id="ARBA00022679"/>
    </source>
</evidence>
<evidence type="ECO:0000313" key="5">
    <source>
        <dbReference type="Proteomes" id="UP000886800"/>
    </source>
</evidence>
<name>A0A9D1WT94_9FIRM</name>
<dbReference type="EC" id="2.4.-.-" evidence="4"/>
<sequence length="268" mass="30785">MQTPLVSIVIPIYNTATDLARCIESVRRQTYPNLEILLVNDGSSDTSLPICQMYARVDGRIAVLNRPNAGVSAARNAAIAQAKGEFLQFVDSDDYLAPQATEKLVEKAVGNQCDLVISHYYRVRGEAVTVHGFLETDRVLSQEEFARHLMDEPASFYYGVMWNKLYRTGLIHTHDIRCSEELNWSEDFLFNLHYIRYAQRFCALREPVYYYVKNKHSLTASQIKKPVSVISTKLNLFAYYKELYTRLGLYETYKLQIHKYLIAVAEDG</sequence>
<evidence type="ECO:0000256" key="1">
    <source>
        <dbReference type="ARBA" id="ARBA00022676"/>
    </source>
</evidence>
<reference evidence="4" key="1">
    <citation type="journal article" date="2021" name="PeerJ">
        <title>Extensive microbial diversity within the chicken gut microbiome revealed by metagenomics and culture.</title>
        <authorList>
            <person name="Gilroy R."/>
            <person name="Ravi A."/>
            <person name="Getino M."/>
            <person name="Pursley I."/>
            <person name="Horton D.L."/>
            <person name="Alikhan N.F."/>
            <person name="Baker D."/>
            <person name="Gharbi K."/>
            <person name="Hall N."/>
            <person name="Watson M."/>
            <person name="Adriaenssens E.M."/>
            <person name="Foster-Nyarko E."/>
            <person name="Jarju S."/>
            <person name="Secka A."/>
            <person name="Antonio M."/>
            <person name="Oren A."/>
            <person name="Chaudhuri R.R."/>
            <person name="La Ragione R."/>
            <person name="Hildebrand F."/>
            <person name="Pallen M.J."/>
        </authorList>
    </citation>
    <scope>NUCLEOTIDE SEQUENCE</scope>
    <source>
        <strain evidence="4">CHK188-5543</strain>
    </source>
</reference>
<protein>
    <submittedName>
        <fullName evidence="4">Glycosyltransferase</fullName>
        <ecNumber evidence="4">2.4.-.-</ecNumber>
    </submittedName>
</protein>
<dbReference type="PANTHER" id="PTHR22916">
    <property type="entry name" value="GLYCOSYLTRANSFERASE"/>
    <property type="match status" value="1"/>
</dbReference>
<dbReference type="InterPro" id="IPR001173">
    <property type="entry name" value="Glyco_trans_2-like"/>
</dbReference>
<dbReference type="GO" id="GO:0016757">
    <property type="term" value="F:glycosyltransferase activity"/>
    <property type="evidence" value="ECO:0007669"/>
    <property type="project" value="UniProtKB-KW"/>
</dbReference>
<dbReference type="Pfam" id="PF00535">
    <property type="entry name" value="Glycos_transf_2"/>
    <property type="match status" value="1"/>
</dbReference>
<comment type="caution">
    <text evidence="4">The sequence shown here is derived from an EMBL/GenBank/DDBJ whole genome shotgun (WGS) entry which is preliminary data.</text>
</comment>
<dbReference type="SUPFAM" id="SSF53448">
    <property type="entry name" value="Nucleotide-diphospho-sugar transferases"/>
    <property type="match status" value="1"/>
</dbReference>
<dbReference type="Proteomes" id="UP000886800">
    <property type="component" value="Unassembled WGS sequence"/>
</dbReference>
<dbReference type="PANTHER" id="PTHR22916:SF51">
    <property type="entry name" value="GLYCOSYLTRANSFERASE EPSH-RELATED"/>
    <property type="match status" value="1"/>
</dbReference>
<dbReference type="EMBL" id="DXES01000117">
    <property type="protein sequence ID" value="HIX65615.1"/>
    <property type="molecule type" value="Genomic_DNA"/>
</dbReference>
<dbReference type="InterPro" id="IPR029044">
    <property type="entry name" value="Nucleotide-diphossugar_trans"/>
</dbReference>
<dbReference type="AlphaFoldDB" id="A0A9D1WT94"/>
<keyword evidence="2 4" id="KW-0808">Transferase</keyword>
<dbReference type="Gene3D" id="3.90.550.10">
    <property type="entry name" value="Spore Coat Polysaccharide Biosynthesis Protein SpsA, Chain A"/>
    <property type="match status" value="1"/>
</dbReference>